<dbReference type="GO" id="GO:0005524">
    <property type="term" value="F:ATP binding"/>
    <property type="evidence" value="ECO:0007669"/>
    <property type="project" value="UniProtKB-KW"/>
</dbReference>
<keyword evidence="2" id="KW-0547">Nucleotide-binding</keyword>
<dbReference type="Proteomes" id="UP000240322">
    <property type="component" value="Unassembled WGS sequence"/>
</dbReference>
<evidence type="ECO:0000313" key="5">
    <source>
        <dbReference type="EMBL" id="PSN90941.1"/>
    </source>
</evidence>
<protein>
    <recommendedName>
        <fullName evidence="4">ABC transporter domain-containing protein</fullName>
    </recommendedName>
</protein>
<dbReference type="InterPro" id="IPR051120">
    <property type="entry name" value="ABC_AA/LPS_Transport"/>
</dbReference>
<dbReference type="InterPro" id="IPR003439">
    <property type="entry name" value="ABC_transporter-like_ATP-bd"/>
</dbReference>
<dbReference type="PANTHER" id="PTHR45772">
    <property type="entry name" value="CONSERVED COMPONENT OF ABC TRANSPORTER FOR NATURAL AMINO ACIDS-RELATED"/>
    <property type="match status" value="1"/>
</dbReference>
<evidence type="ECO:0000259" key="4">
    <source>
        <dbReference type="PROSITE" id="PS50893"/>
    </source>
</evidence>
<dbReference type="PANTHER" id="PTHR45772:SF9">
    <property type="entry name" value="CONSERVED COMPONENT OF ABC TRANSPORTER FOR NATURAL AMINO ACIDS"/>
    <property type="match status" value="1"/>
</dbReference>
<dbReference type="CDD" id="cd03219">
    <property type="entry name" value="ABC_Mj1267_LivG_branched"/>
    <property type="match status" value="1"/>
</dbReference>
<dbReference type="InterPro" id="IPR032823">
    <property type="entry name" value="BCA_ABC_TP_C"/>
</dbReference>
<dbReference type="InterPro" id="IPR027417">
    <property type="entry name" value="P-loop_NTPase"/>
</dbReference>
<organism evidence="5 6">
    <name type="scientific">Candidatus Marsarchaeota G2 archaeon OSP_D</name>
    <dbReference type="NCBI Taxonomy" id="1978157"/>
    <lineage>
        <taxon>Archaea</taxon>
        <taxon>Candidatus Marsarchaeota</taxon>
        <taxon>Candidatus Marsarchaeota group 2</taxon>
    </lineage>
</organism>
<reference evidence="5 6" key="1">
    <citation type="submission" date="2017-04" db="EMBL/GenBank/DDBJ databases">
        <title>Novel microbial lineages endemic to geothermal iron-oxide mats fill important gaps in the evolutionary history of Archaea.</title>
        <authorList>
            <person name="Jay Z.J."/>
            <person name="Beam J.P."/>
            <person name="Dlakic M."/>
            <person name="Rusch D.B."/>
            <person name="Kozubal M.A."/>
            <person name="Inskeep W.P."/>
        </authorList>
    </citation>
    <scope>NUCLEOTIDE SEQUENCE [LARGE SCALE GENOMIC DNA]</scope>
    <source>
        <strain evidence="5">OSP_D</strain>
    </source>
</reference>
<evidence type="ECO:0000256" key="1">
    <source>
        <dbReference type="ARBA" id="ARBA00022448"/>
    </source>
</evidence>
<keyword evidence="1" id="KW-0813">Transport</keyword>
<feature type="domain" description="ABC transporter" evidence="4">
    <location>
        <begin position="5"/>
        <end position="240"/>
    </location>
</feature>
<sequence length="250" mass="26816">MSQLLIVKDLKKRFGGISALNGVSFEINTGEFVGIIGPNGAGKTTFFNTVSGSLKPDSGKVIFRGVDITGMRPSAIVRLGLARTFQLVKPFLNLSVLENVALAALSRRRREHDGLSPEAAALEVLRIVGLEARADNLASKLTHGELKRLGVAQGLVLDPLLLLLDEPFGGLSAEEISIVSEALRERSSLGVSFVIIEHRVRELMKLVSRVIALDQGSVIKVGTPDEVVNDERVLEAFLGRSSGIARSKGN</sequence>
<comment type="caution">
    <text evidence="5">The sequence shown here is derived from an EMBL/GenBank/DDBJ whole genome shotgun (WGS) entry which is preliminary data.</text>
</comment>
<accession>A0A2R6AX14</accession>
<dbReference type="PROSITE" id="PS50893">
    <property type="entry name" value="ABC_TRANSPORTER_2"/>
    <property type="match status" value="1"/>
</dbReference>
<evidence type="ECO:0000256" key="3">
    <source>
        <dbReference type="ARBA" id="ARBA00022840"/>
    </source>
</evidence>
<dbReference type="Gene3D" id="3.40.50.300">
    <property type="entry name" value="P-loop containing nucleotide triphosphate hydrolases"/>
    <property type="match status" value="1"/>
</dbReference>
<keyword evidence="3" id="KW-0067">ATP-binding</keyword>
<dbReference type="SMART" id="SM00382">
    <property type="entry name" value="AAA"/>
    <property type="match status" value="1"/>
</dbReference>
<name>A0A2R6AX14_9ARCH</name>
<dbReference type="AlphaFoldDB" id="A0A2R6AX14"/>
<dbReference type="GO" id="GO:0016887">
    <property type="term" value="F:ATP hydrolysis activity"/>
    <property type="evidence" value="ECO:0007669"/>
    <property type="project" value="InterPro"/>
</dbReference>
<dbReference type="GO" id="GO:0005886">
    <property type="term" value="C:plasma membrane"/>
    <property type="evidence" value="ECO:0007669"/>
    <property type="project" value="TreeGrafter"/>
</dbReference>
<gene>
    <name evidence="5" type="ORF">B9Q03_05590</name>
</gene>
<dbReference type="Pfam" id="PF00005">
    <property type="entry name" value="ABC_tran"/>
    <property type="match status" value="1"/>
</dbReference>
<evidence type="ECO:0000256" key="2">
    <source>
        <dbReference type="ARBA" id="ARBA00022741"/>
    </source>
</evidence>
<dbReference type="InterPro" id="IPR003593">
    <property type="entry name" value="AAA+_ATPase"/>
</dbReference>
<evidence type="ECO:0000313" key="6">
    <source>
        <dbReference type="Proteomes" id="UP000240322"/>
    </source>
</evidence>
<dbReference type="EMBL" id="NEXE01000041">
    <property type="protein sequence ID" value="PSN90941.1"/>
    <property type="molecule type" value="Genomic_DNA"/>
</dbReference>
<proteinExistence type="predicted"/>
<dbReference type="Pfam" id="PF12399">
    <property type="entry name" value="BCA_ABC_TP_C"/>
    <property type="match status" value="1"/>
</dbReference>
<dbReference type="SUPFAM" id="SSF52540">
    <property type="entry name" value="P-loop containing nucleoside triphosphate hydrolases"/>
    <property type="match status" value="1"/>
</dbReference>